<evidence type="ECO:0000256" key="7">
    <source>
        <dbReference type="ARBA" id="ARBA00035120"/>
    </source>
</evidence>
<keyword evidence="10" id="KW-0813">Transport</keyword>
<comment type="similarity">
    <text evidence="7 10">Belongs to the fluoride channel Fluc/FEX (TC 1.A.43) family.</text>
</comment>
<keyword evidence="6 10" id="KW-0407">Ion channel</keyword>
<evidence type="ECO:0000313" key="11">
    <source>
        <dbReference type="EMBL" id="NYD30853.1"/>
    </source>
</evidence>
<keyword evidence="2 10" id="KW-1003">Cell membrane</keyword>
<evidence type="ECO:0000256" key="5">
    <source>
        <dbReference type="ARBA" id="ARBA00023136"/>
    </source>
</evidence>
<evidence type="ECO:0000256" key="9">
    <source>
        <dbReference type="ARBA" id="ARBA00049940"/>
    </source>
</evidence>
<feature type="transmembrane region" description="Helical" evidence="10">
    <location>
        <begin position="92"/>
        <end position="110"/>
    </location>
</feature>
<dbReference type="RefSeq" id="WP_179727049.1">
    <property type="nucleotide sequence ID" value="NZ_BAABEF010000001.1"/>
</dbReference>
<evidence type="ECO:0000256" key="2">
    <source>
        <dbReference type="ARBA" id="ARBA00022475"/>
    </source>
</evidence>
<dbReference type="Proteomes" id="UP000582231">
    <property type="component" value="Unassembled WGS sequence"/>
</dbReference>
<feature type="transmembrane region" description="Helical" evidence="10">
    <location>
        <begin position="59"/>
        <end position="80"/>
    </location>
</feature>
<evidence type="ECO:0000256" key="4">
    <source>
        <dbReference type="ARBA" id="ARBA00022989"/>
    </source>
</evidence>
<evidence type="ECO:0000256" key="10">
    <source>
        <dbReference type="HAMAP-Rule" id="MF_00454"/>
    </source>
</evidence>
<comment type="subcellular location">
    <subcellularLocation>
        <location evidence="1 10">Cell membrane</location>
        <topology evidence="1 10">Multi-pass membrane protein</topology>
    </subcellularLocation>
</comment>
<evidence type="ECO:0000256" key="6">
    <source>
        <dbReference type="ARBA" id="ARBA00023303"/>
    </source>
</evidence>
<keyword evidence="4 10" id="KW-1133">Transmembrane helix</keyword>
<name>A0A852R7J0_9ACTN</name>
<dbReference type="InterPro" id="IPR003691">
    <property type="entry name" value="FluC"/>
</dbReference>
<comment type="function">
    <text evidence="9 10">Fluoride-specific ion channel. Important for reducing fluoride concentration in the cell, thus reducing its toxicity.</text>
</comment>
<evidence type="ECO:0000256" key="8">
    <source>
        <dbReference type="ARBA" id="ARBA00035585"/>
    </source>
</evidence>
<evidence type="ECO:0000256" key="1">
    <source>
        <dbReference type="ARBA" id="ARBA00004651"/>
    </source>
</evidence>
<dbReference type="PANTHER" id="PTHR28259">
    <property type="entry name" value="FLUORIDE EXPORT PROTEIN 1-RELATED"/>
    <property type="match status" value="1"/>
</dbReference>
<keyword evidence="5 10" id="KW-0472">Membrane</keyword>
<dbReference type="AlphaFoldDB" id="A0A852R7J0"/>
<comment type="catalytic activity">
    <reaction evidence="8">
        <text>fluoride(in) = fluoride(out)</text>
        <dbReference type="Rhea" id="RHEA:76159"/>
        <dbReference type="ChEBI" id="CHEBI:17051"/>
    </reaction>
    <physiologicalReaction direction="left-to-right" evidence="8">
        <dbReference type="Rhea" id="RHEA:76160"/>
    </physiologicalReaction>
</comment>
<dbReference type="GO" id="GO:0140114">
    <property type="term" value="P:cellular detoxification of fluoride"/>
    <property type="evidence" value="ECO:0007669"/>
    <property type="project" value="UniProtKB-UniRule"/>
</dbReference>
<comment type="activity regulation">
    <text evidence="10">Na(+) is not transported, but it plays an essential structural role and its presence is essential for fluoride channel function.</text>
</comment>
<reference evidence="11 12" key="1">
    <citation type="submission" date="2020-07" db="EMBL/GenBank/DDBJ databases">
        <title>Sequencing the genomes of 1000 actinobacteria strains.</title>
        <authorList>
            <person name="Klenk H.-P."/>
        </authorList>
    </citation>
    <scope>NUCLEOTIDE SEQUENCE [LARGE SCALE GENOMIC DNA]</scope>
    <source>
        <strain evidence="11 12">DSM 19082</strain>
    </source>
</reference>
<feature type="binding site" evidence="10">
    <location>
        <position position="103"/>
    </location>
    <ligand>
        <name>Na(+)</name>
        <dbReference type="ChEBI" id="CHEBI:29101"/>
        <note>structural</note>
    </ligand>
</feature>
<proteinExistence type="inferred from homology"/>
<dbReference type="EMBL" id="JACCBF010000001">
    <property type="protein sequence ID" value="NYD30853.1"/>
    <property type="molecule type" value="Genomic_DNA"/>
</dbReference>
<feature type="transmembrane region" description="Helical" evidence="10">
    <location>
        <begin position="28"/>
        <end position="47"/>
    </location>
</feature>
<evidence type="ECO:0000313" key="12">
    <source>
        <dbReference type="Proteomes" id="UP000582231"/>
    </source>
</evidence>
<keyword evidence="10" id="KW-0406">Ion transport</keyword>
<dbReference type="Pfam" id="PF02537">
    <property type="entry name" value="CRCB"/>
    <property type="match status" value="1"/>
</dbReference>
<gene>
    <name evidence="10" type="primary">fluC</name>
    <name evidence="10" type="synonym">crcB</name>
    <name evidence="11" type="ORF">BJ958_002399</name>
</gene>
<dbReference type="GO" id="GO:0005886">
    <property type="term" value="C:plasma membrane"/>
    <property type="evidence" value="ECO:0007669"/>
    <property type="project" value="UniProtKB-SubCell"/>
</dbReference>
<feature type="binding site" evidence="10">
    <location>
        <position position="100"/>
    </location>
    <ligand>
        <name>Na(+)</name>
        <dbReference type="ChEBI" id="CHEBI:29101"/>
        <note>structural</note>
    </ligand>
</feature>
<keyword evidence="10" id="KW-0915">Sodium</keyword>
<keyword evidence="3 10" id="KW-0812">Transmembrane</keyword>
<keyword evidence="10" id="KW-0479">Metal-binding</keyword>
<sequence length="162" mass="16511">MTHHHEPVDPDVDLGSADQRVELSAHHATLAAIALGGVIGAAARHGLELAWPTPAGGFPWATFVTNAVGSLLLGALMVVVQETRAAHPLLRPFAGVGVLGGFTTFSTYAVQVRDLLAGADPHPGLALAYLLGSTATALVAVVAGLGLARLAVRSTADEEARS</sequence>
<dbReference type="HAMAP" id="MF_00454">
    <property type="entry name" value="FluC"/>
    <property type="match status" value="1"/>
</dbReference>
<organism evidence="11 12">
    <name type="scientific">Nocardioides kongjuensis</name>
    <dbReference type="NCBI Taxonomy" id="349522"/>
    <lineage>
        <taxon>Bacteria</taxon>
        <taxon>Bacillati</taxon>
        <taxon>Actinomycetota</taxon>
        <taxon>Actinomycetes</taxon>
        <taxon>Propionibacteriales</taxon>
        <taxon>Nocardioidaceae</taxon>
        <taxon>Nocardioides</taxon>
    </lineage>
</organism>
<keyword evidence="12" id="KW-1185">Reference proteome</keyword>
<evidence type="ECO:0000256" key="3">
    <source>
        <dbReference type="ARBA" id="ARBA00022692"/>
    </source>
</evidence>
<dbReference type="GO" id="GO:0062054">
    <property type="term" value="F:fluoride channel activity"/>
    <property type="evidence" value="ECO:0007669"/>
    <property type="project" value="UniProtKB-UniRule"/>
</dbReference>
<feature type="transmembrane region" description="Helical" evidence="10">
    <location>
        <begin position="130"/>
        <end position="152"/>
    </location>
</feature>
<protein>
    <recommendedName>
        <fullName evidence="10">Fluoride-specific ion channel FluC</fullName>
    </recommendedName>
</protein>
<accession>A0A852R7J0</accession>
<dbReference type="GO" id="GO:0046872">
    <property type="term" value="F:metal ion binding"/>
    <property type="evidence" value="ECO:0007669"/>
    <property type="project" value="UniProtKB-KW"/>
</dbReference>
<comment type="caution">
    <text evidence="11">The sequence shown here is derived from an EMBL/GenBank/DDBJ whole genome shotgun (WGS) entry which is preliminary data.</text>
</comment>
<dbReference type="PANTHER" id="PTHR28259:SF1">
    <property type="entry name" value="FLUORIDE EXPORT PROTEIN 1-RELATED"/>
    <property type="match status" value="1"/>
</dbReference>